<evidence type="ECO:0000256" key="5">
    <source>
        <dbReference type="ARBA" id="ARBA00054899"/>
    </source>
</evidence>
<evidence type="ECO:0000256" key="8">
    <source>
        <dbReference type="PIRSR" id="PIRSR000524-50"/>
    </source>
</evidence>
<evidence type="ECO:0000256" key="4">
    <source>
        <dbReference type="ARBA" id="ARBA00022898"/>
    </source>
</evidence>
<dbReference type="RefSeq" id="WP_090633008.1">
    <property type="nucleotide sequence ID" value="NZ_CVRB01000001.1"/>
</dbReference>
<dbReference type="PANTHER" id="PTHR21152">
    <property type="entry name" value="AMINOTRANSFERASE CLASS V"/>
    <property type="match status" value="1"/>
</dbReference>
<dbReference type="SUPFAM" id="SSF53383">
    <property type="entry name" value="PLP-dependent transferases"/>
    <property type="match status" value="1"/>
</dbReference>
<comment type="function">
    <text evidence="5">Soluble hydrogenase catalyzes both production and consumption of hydrogen from suitable artificial electron donors or acceptors. This subunit catalyzes the tritium-exchange activity.</text>
</comment>
<dbReference type="GO" id="GO:0004760">
    <property type="term" value="F:L-serine-pyruvate transaminase activity"/>
    <property type="evidence" value="ECO:0007669"/>
    <property type="project" value="TreeGrafter"/>
</dbReference>
<dbReference type="OrthoDB" id="389074at2"/>
<dbReference type="InterPro" id="IPR015422">
    <property type="entry name" value="PyrdxlP-dep_Trfase_small"/>
</dbReference>
<feature type="modified residue" description="N6-(pyridoxal phosphate)lysine" evidence="8">
    <location>
        <position position="194"/>
    </location>
</feature>
<dbReference type="GO" id="GO:0008453">
    <property type="term" value="F:alanine-glyoxylate transaminase activity"/>
    <property type="evidence" value="ECO:0007669"/>
    <property type="project" value="TreeGrafter"/>
</dbReference>
<dbReference type="PANTHER" id="PTHR21152:SF40">
    <property type="entry name" value="ALANINE--GLYOXYLATE AMINOTRANSFERASE"/>
    <property type="match status" value="1"/>
</dbReference>
<dbReference type="PROSITE" id="PS00595">
    <property type="entry name" value="AA_TRANSFER_CLASS_5"/>
    <property type="match status" value="1"/>
</dbReference>
<evidence type="ECO:0000259" key="11">
    <source>
        <dbReference type="Pfam" id="PF00266"/>
    </source>
</evidence>
<evidence type="ECO:0000313" key="12">
    <source>
        <dbReference type="EMBL" id="CRK81722.1"/>
    </source>
</evidence>
<evidence type="ECO:0000313" key="13">
    <source>
        <dbReference type="Proteomes" id="UP000199087"/>
    </source>
</evidence>
<feature type="domain" description="Aminotransferase class V" evidence="11">
    <location>
        <begin position="7"/>
        <end position="330"/>
    </location>
</feature>
<evidence type="ECO:0000256" key="6">
    <source>
        <dbReference type="ARBA" id="ARBA00079151"/>
    </source>
</evidence>
<dbReference type="STRING" id="1499688.BN000_01633"/>
<dbReference type="Gene3D" id="3.90.1150.10">
    <property type="entry name" value="Aspartate Aminotransferase, domain 1"/>
    <property type="match status" value="1"/>
</dbReference>
<dbReference type="InterPro" id="IPR015424">
    <property type="entry name" value="PyrdxlP-dep_Trfase"/>
</dbReference>
<dbReference type="Proteomes" id="UP000199087">
    <property type="component" value="Unassembled WGS sequence"/>
</dbReference>
<dbReference type="InterPro" id="IPR020578">
    <property type="entry name" value="Aminotrans_V_PyrdxlP_BS"/>
</dbReference>
<proteinExistence type="inferred from homology"/>
<dbReference type="FunFam" id="3.40.640.10:FF:000054">
    <property type="entry name" value="Serine--glyoxylate aminotransferase"/>
    <property type="match status" value="1"/>
</dbReference>
<keyword evidence="4 8" id="KW-0663">Pyridoxal phosphate</keyword>
<protein>
    <recommendedName>
        <fullName evidence="6">Tritium exchange subunit</fullName>
    </recommendedName>
</protein>
<keyword evidence="12" id="KW-0032">Aminotransferase</keyword>
<evidence type="ECO:0000256" key="2">
    <source>
        <dbReference type="ARBA" id="ARBA00009236"/>
    </source>
</evidence>
<comment type="cofactor">
    <cofactor evidence="1 8 10">
        <name>pyridoxal 5'-phosphate</name>
        <dbReference type="ChEBI" id="CHEBI:597326"/>
    </cofactor>
</comment>
<dbReference type="InterPro" id="IPR024169">
    <property type="entry name" value="SP_NH2Trfase/AEP_transaminase"/>
</dbReference>
<accession>A0A0U1NVD6</accession>
<evidence type="ECO:0000256" key="3">
    <source>
        <dbReference type="ARBA" id="ARBA00011771"/>
    </source>
</evidence>
<evidence type="ECO:0000256" key="9">
    <source>
        <dbReference type="RuleBase" id="RU004075"/>
    </source>
</evidence>
<dbReference type="Pfam" id="PF00266">
    <property type="entry name" value="Aminotran_5"/>
    <property type="match status" value="1"/>
</dbReference>
<dbReference type="EMBL" id="CVRB01000001">
    <property type="protein sequence ID" value="CRK81722.1"/>
    <property type="molecule type" value="Genomic_DNA"/>
</dbReference>
<dbReference type="AlphaFoldDB" id="A0A0U1NVD6"/>
<sequence length="385" mass="42489">MLLDQQYLFAPGPTPVPDRVKHAMNQPMIAHRSPEFPKLLEEVSTRLMPVFGSQHPVTILASSGTSALEAAAANVIEENDHVVVIIAGAFGDRFASICETLGAHVHRLNVEWGKACTPEQLEDFLRSNPKNLKAVFATYCETSTGVVNPIRELGHVTKRLTDALFIVDGVSCIGAVPVDMKEWKIDILVSGSQKALMLPPGLAFVAVNDTAKEVIRNCKAKRFYLDLNHYLSSYENDKSTPFTPAVSLIYGAQEVCNMFEEEGFENVINRHQVLKTMVREGLKAIEVPLLTSDEDASPTVTAVRTIDEPSKQIKKLLKDKFAITLGGGQKKLKGEIFRIGHMGYCTPFDVLKVLASIEMTIKILEGKNVMGIALKRAEEVWMENV</sequence>
<evidence type="ECO:0000256" key="7">
    <source>
        <dbReference type="PIRSR" id="PIRSR000524-1"/>
    </source>
</evidence>
<comment type="subunit">
    <text evidence="3">Heterodimer of a large and a small subunit.</text>
</comment>
<evidence type="ECO:0000256" key="10">
    <source>
        <dbReference type="RuleBase" id="RU004504"/>
    </source>
</evidence>
<dbReference type="PIRSF" id="PIRSF000524">
    <property type="entry name" value="SPT"/>
    <property type="match status" value="1"/>
</dbReference>
<dbReference type="GO" id="GO:0019265">
    <property type="term" value="P:glycine biosynthetic process, by transamination of glyoxylate"/>
    <property type="evidence" value="ECO:0007669"/>
    <property type="project" value="TreeGrafter"/>
</dbReference>
<comment type="similarity">
    <text evidence="2 9">Belongs to the class-V pyridoxal-phosphate-dependent aminotransferase family.</text>
</comment>
<gene>
    <name evidence="12" type="ORF">BN000_01633</name>
</gene>
<organism evidence="12 13">
    <name type="scientific">Neobacillus massiliamazoniensis</name>
    <dbReference type="NCBI Taxonomy" id="1499688"/>
    <lineage>
        <taxon>Bacteria</taxon>
        <taxon>Bacillati</taxon>
        <taxon>Bacillota</taxon>
        <taxon>Bacilli</taxon>
        <taxon>Bacillales</taxon>
        <taxon>Bacillaceae</taxon>
        <taxon>Neobacillus</taxon>
    </lineage>
</organism>
<dbReference type="Gene3D" id="3.40.640.10">
    <property type="entry name" value="Type I PLP-dependent aspartate aminotransferase-like (Major domain)"/>
    <property type="match status" value="1"/>
</dbReference>
<dbReference type="InterPro" id="IPR015421">
    <property type="entry name" value="PyrdxlP-dep_Trfase_major"/>
</dbReference>
<reference evidence="13" key="1">
    <citation type="submission" date="2015-05" db="EMBL/GenBank/DDBJ databases">
        <authorList>
            <person name="Urmite Genomes"/>
        </authorList>
    </citation>
    <scope>NUCLEOTIDE SEQUENCE [LARGE SCALE GENOMIC DNA]</scope>
    <source>
        <strain evidence="13">LF1</strain>
    </source>
</reference>
<dbReference type="InterPro" id="IPR000192">
    <property type="entry name" value="Aminotrans_V_dom"/>
</dbReference>
<keyword evidence="12" id="KW-0808">Transferase</keyword>
<name>A0A0U1NVD6_9BACI</name>
<evidence type="ECO:0000256" key="1">
    <source>
        <dbReference type="ARBA" id="ARBA00001933"/>
    </source>
</evidence>
<feature type="binding site" evidence="7">
    <location>
        <position position="338"/>
    </location>
    <ligand>
        <name>substrate</name>
    </ligand>
</feature>
<keyword evidence="13" id="KW-1185">Reference proteome</keyword>